<dbReference type="PANTHER" id="PTHR45786">
    <property type="entry name" value="DNA BINDING PROTEIN-LIKE"/>
    <property type="match status" value="1"/>
</dbReference>
<proteinExistence type="predicted"/>
<dbReference type="OrthoDB" id="2272314at2759"/>
<dbReference type="AlphaFoldDB" id="A0A9Q3D8P9"/>
<evidence type="ECO:0000313" key="2">
    <source>
        <dbReference type="Proteomes" id="UP000765509"/>
    </source>
</evidence>
<dbReference type="EMBL" id="AVOT02014968">
    <property type="protein sequence ID" value="MBW0498904.1"/>
    <property type="molecule type" value="Genomic_DNA"/>
</dbReference>
<evidence type="ECO:0000313" key="1">
    <source>
        <dbReference type="EMBL" id="MBW0498904.1"/>
    </source>
</evidence>
<evidence type="ECO:0008006" key="3">
    <source>
        <dbReference type="Google" id="ProtNLM"/>
    </source>
</evidence>
<organism evidence="1 2">
    <name type="scientific">Austropuccinia psidii MF-1</name>
    <dbReference type="NCBI Taxonomy" id="1389203"/>
    <lineage>
        <taxon>Eukaryota</taxon>
        <taxon>Fungi</taxon>
        <taxon>Dikarya</taxon>
        <taxon>Basidiomycota</taxon>
        <taxon>Pucciniomycotina</taxon>
        <taxon>Pucciniomycetes</taxon>
        <taxon>Pucciniales</taxon>
        <taxon>Sphaerophragmiaceae</taxon>
        <taxon>Austropuccinia</taxon>
    </lineage>
</organism>
<name>A0A9Q3D8P9_9BASI</name>
<protein>
    <recommendedName>
        <fullName evidence="3">Helitron helicase-like domain-containing protein</fullName>
    </recommendedName>
</protein>
<accession>A0A9Q3D8P9</accession>
<dbReference type="PANTHER" id="PTHR45786:SF74">
    <property type="entry name" value="ATP-DEPENDENT DNA HELICASE"/>
    <property type="match status" value="1"/>
</dbReference>
<sequence length="320" mass="36703">MPQNYQLTIHDLNLEQLVCEGLAARDPTHNDESSICLRYPWEIPLKLGNCDDVCQSCGASHWRNERNRSDRNKERSSFTICCQQGSVTLPHETMSVDTLHPFLHEMFMSNTKRGKTFREQSRTYNNILSFTSLGVHLDPKVQGGGTYCFRVQGQLYHNIGSIFPDKPQEAKFAQIFVVGDSDIGEARHRITHANSKVDTTIIIDWQKYLNQFNPYVKLYRSAKDIIGDNISQTFAICSLEGKPLNPKTYNKPTANEIAIVMTDSERLQSPRDIVLHRIGGQLQHYQDYHLGYLALCYPTLFPHGEQHWHLNYSVTNLKSE</sequence>
<reference evidence="1" key="1">
    <citation type="submission" date="2021-03" db="EMBL/GenBank/DDBJ databases">
        <title>Draft genome sequence of rust myrtle Austropuccinia psidii MF-1, a brazilian biotype.</title>
        <authorList>
            <person name="Quecine M.C."/>
            <person name="Pachon D.M.R."/>
            <person name="Bonatelli M.L."/>
            <person name="Correr F.H."/>
            <person name="Franceschini L.M."/>
            <person name="Leite T.F."/>
            <person name="Margarido G.R.A."/>
            <person name="Almeida C.A."/>
            <person name="Ferrarezi J.A."/>
            <person name="Labate C.A."/>
        </authorList>
    </citation>
    <scope>NUCLEOTIDE SEQUENCE</scope>
    <source>
        <strain evidence="1">MF-1</strain>
    </source>
</reference>
<keyword evidence="2" id="KW-1185">Reference proteome</keyword>
<dbReference type="Proteomes" id="UP000765509">
    <property type="component" value="Unassembled WGS sequence"/>
</dbReference>
<comment type="caution">
    <text evidence="1">The sequence shown here is derived from an EMBL/GenBank/DDBJ whole genome shotgun (WGS) entry which is preliminary data.</text>
</comment>
<gene>
    <name evidence="1" type="ORF">O181_038619</name>
</gene>